<reference evidence="2 3" key="1">
    <citation type="submission" date="2021-06" db="EMBL/GenBank/DDBJ databases">
        <authorList>
            <person name="Kallberg Y."/>
            <person name="Tangrot J."/>
            <person name="Rosling A."/>
        </authorList>
    </citation>
    <scope>NUCLEOTIDE SEQUENCE [LARGE SCALE GENOMIC DNA]</scope>
    <source>
        <strain evidence="2 3">120-4 pot B 10/14</strain>
    </source>
</reference>
<proteinExistence type="predicted"/>
<dbReference type="EMBL" id="CAJVQB010068307">
    <property type="protein sequence ID" value="CAG8842208.1"/>
    <property type="molecule type" value="Genomic_DNA"/>
</dbReference>
<dbReference type="PANTHER" id="PTHR31569">
    <property type="entry name" value="SWIM-TYPE DOMAIN-CONTAINING PROTEIN"/>
    <property type="match status" value="1"/>
</dbReference>
<name>A0ABN7WW12_GIGMA</name>
<dbReference type="Pfam" id="PF10551">
    <property type="entry name" value="MULE"/>
    <property type="match status" value="1"/>
</dbReference>
<dbReference type="InterPro" id="IPR018289">
    <property type="entry name" value="MULE_transposase_dom"/>
</dbReference>
<keyword evidence="3" id="KW-1185">Reference proteome</keyword>
<sequence>SDPLVSAKLLLTEFNQEIIVNLSTPTTALGFLTALFYKLPRNNFSAIMIDATFGTNKMGWELYALMGVIDGTGFPLSYLLIAAGKSRNITDILSQWMCALKNRQLTSFSYILTDKDFCEINAAQKVWPDARLQLCFWHVVHAIKQRIASRKPILDKYNPIIAHQECSAIDPYWKKLDNNNTMHCPLELRKQVIDLVEIHFSRHILLPKSDENNLINLWIYFWNQWYCQKRWALWARAADSEICHIKTTMIVESHWRHIKQTYKVPNILPIKESITEYEDEYIVEGDDYKYEEYEQNISHLNGILIKPLEKMVTDIEKLENQHTTPKTSKDFNRNTT</sequence>
<organism evidence="2 3">
    <name type="scientific">Gigaspora margarita</name>
    <dbReference type="NCBI Taxonomy" id="4874"/>
    <lineage>
        <taxon>Eukaryota</taxon>
        <taxon>Fungi</taxon>
        <taxon>Fungi incertae sedis</taxon>
        <taxon>Mucoromycota</taxon>
        <taxon>Glomeromycotina</taxon>
        <taxon>Glomeromycetes</taxon>
        <taxon>Diversisporales</taxon>
        <taxon>Gigasporaceae</taxon>
        <taxon>Gigaspora</taxon>
    </lineage>
</organism>
<protein>
    <submittedName>
        <fullName evidence="2">11181_t:CDS:1</fullName>
    </submittedName>
</protein>
<dbReference type="PANTHER" id="PTHR31569:SF4">
    <property type="entry name" value="SWIM-TYPE DOMAIN-CONTAINING PROTEIN"/>
    <property type="match status" value="1"/>
</dbReference>
<dbReference type="Proteomes" id="UP000789901">
    <property type="component" value="Unassembled WGS sequence"/>
</dbReference>
<dbReference type="InterPro" id="IPR052579">
    <property type="entry name" value="Zinc_finger_SWIM"/>
</dbReference>
<feature type="non-terminal residue" evidence="2">
    <location>
        <position position="336"/>
    </location>
</feature>
<evidence type="ECO:0000259" key="1">
    <source>
        <dbReference type="Pfam" id="PF10551"/>
    </source>
</evidence>
<feature type="non-terminal residue" evidence="2">
    <location>
        <position position="1"/>
    </location>
</feature>
<gene>
    <name evidence="2" type="ORF">GMARGA_LOCUS35860</name>
</gene>
<evidence type="ECO:0000313" key="3">
    <source>
        <dbReference type="Proteomes" id="UP000789901"/>
    </source>
</evidence>
<evidence type="ECO:0000313" key="2">
    <source>
        <dbReference type="EMBL" id="CAG8842208.1"/>
    </source>
</evidence>
<accession>A0ABN7WW12</accession>
<feature type="domain" description="MULE transposase" evidence="1">
    <location>
        <begin position="47"/>
        <end position="141"/>
    </location>
</feature>
<comment type="caution">
    <text evidence="2">The sequence shown here is derived from an EMBL/GenBank/DDBJ whole genome shotgun (WGS) entry which is preliminary data.</text>
</comment>